<evidence type="ECO:0000313" key="1">
    <source>
        <dbReference type="EMBL" id="TPE63652.1"/>
    </source>
</evidence>
<protein>
    <submittedName>
        <fullName evidence="1">Uncharacterized protein</fullName>
    </submittedName>
</protein>
<reference evidence="1 2" key="1">
    <citation type="submission" date="2019-06" db="EMBL/GenBank/DDBJ databases">
        <authorList>
            <person name="Lee I."/>
            <person name="Jang G.I."/>
            <person name="Hwang C.Y."/>
        </authorList>
    </citation>
    <scope>NUCLEOTIDE SEQUENCE [LARGE SCALE GENOMIC DNA]</scope>
    <source>
        <strain evidence="1 2">PAMC 28131</strain>
    </source>
</reference>
<dbReference type="OrthoDB" id="9794601at2"/>
<dbReference type="Proteomes" id="UP000319897">
    <property type="component" value="Unassembled WGS sequence"/>
</dbReference>
<dbReference type="RefSeq" id="WP_140926633.1">
    <property type="nucleotide sequence ID" value="NZ_VFSU01000011.1"/>
</dbReference>
<dbReference type="AlphaFoldDB" id="A0A501XSC1"/>
<accession>A0A501XSC1</accession>
<proteinExistence type="predicted"/>
<organism evidence="1 2">
    <name type="scientific">Sandaracinobacter neustonicus</name>
    <dbReference type="NCBI Taxonomy" id="1715348"/>
    <lineage>
        <taxon>Bacteria</taxon>
        <taxon>Pseudomonadati</taxon>
        <taxon>Pseudomonadota</taxon>
        <taxon>Alphaproteobacteria</taxon>
        <taxon>Sphingomonadales</taxon>
        <taxon>Sphingosinicellaceae</taxon>
        <taxon>Sandaracinobacter</taxon>
    </lineage>
</organism>
<name>A0A501XSC1_9SPHN</name>
<comment type="caution">
    <text evidence="1">The sequence shown here is derived from an EMBL/GenBank/DDBJ whole genome shotgun (WGS) entry which is preliminary data.</text>
</comment>
<sequence>MSMRNEEEILVILHGGLGNQMFQQFMGELLGNQMNAQVFLVSGVLHRYSASHVFELDPLLGGKLHHRNGALAGVARLRIPKFLAKAGFGERALHLGRTTILDGYFQSTTSYQAFPERDRVALLEEWAERLNLSVDPVLDGAVEHIRLRDFFKTREAAEAHARMRVQMAGPGRFMTDDDSLLIPLLAEARRADDLVQTDGWSAWDALRYMSRFSSVRTNGSTLALWAALLRRRELHSSLAEQMAFFRAMAPSR</sequence>
<dbReference type="EMBL" id="VFSU01000011">
    <property type="protein sequence ID" value="TPE63652.1"/>
    <property type="molecule type" value="Genomic_DNA"/>
</dbReference>
<evidence type="ECO:0000313" key="2">
    <source>
        <dbReference type="Proteomes" id="UP000319897"/>
    </source>
</evidence>
<gene>
    <name evidence="1" type="ORF">FJQ54_01975</name>
</gene>
<keyword evidence="2" id="KW-1185">Reference proteome</keyword>